<sequence length="305" mass="33522">MKDRKGFYVFLMLLTSFLWGGNFVVSKSLVSHASPLTLTSLRWLIAIVLLLPMVWRTERRILPPRKAILPLVLMGITGVVLFNIFQFLALERTASNNVALISTLIPIAIAVCSFIFLKERMNALQVSSMILSLFGVLLVLSNGNISLIFSLQFNAGDLWMIGAISVWGLYSILSRWAMKETSSLMATLYSGVFGLLILLPFNVFDFAISSIDQSFIVSILYTGVVSTVICMVLWNSCTQKLGATAAGVFLNFNPIFTVILSFLFLGEQLSIIQSIGGCLVIAGCIAFHHFQSKTPFVSIAAVEAK</sequence>
<comment type="caution">
    <text evidence="9">The sequence shown here is derived from an EMBL/GenBank/DDBJ whole genome shotgun (WGS) entry which is preliminary data.</text>
</comment>
<keyword evidence="10" id="KW-1185">Reference proteome</keyword>
<keyword evidence="4 7" id="KW-0812">Transmembrane</keyword>
<dbReference type="InterPro" id="IPR000620">
    <property type="entry name" value="EamA_dom"/>
</dbReference>
<accession>A0ABR5AZE0</accession>
<dbReference type="InterPro" id="IPR037185">
    <property type="entry name" value="EmrE-like"/>
</dbReference>
<evidence type="ECO:0000256" key="6">
    <source>
        <dbReference type="ARBA" id="ARBA00023136"/>
    </source>
</evidence>
<evidence type="ECO:0000256" key="4">
    <source>
        <dbReference type="ARBA" id="ARBA00022692"/>
    </source>
</evidence>
<protein>
    <submittedName>
        <fullName evidence="9">Permease of the drug/metabolite transporter (DMT) superfamily</fullName>
    </submittedName>
</protein>
<gene>
    <name evidence="9" type="ORF">SD77_2535</name>
</gene>
<evidence type="ECO:0000256" key="2">
    <source>
        <dbReference type="ARBA" id="ARBA00007362"/>
    </source>
</evidence>
<keyword evidence="6 7" id="KW-0472">Membrane</keyword>
<evidence type="ECO:0000256" key="5">
    <source>
        <dbReference type="ARBA" id="ARBA00022989"/>
    </source>
</evidence>
<feature type="domain" description="EamA" evidence="8">
    <location>
        <begin position="8"/>
        <end position="140"/>
    </location>
</feature>
<dbReference type="PANTHER" id="PTHR32322:SF18">
    <property type="entry name" value="S-ADENOSYLMETHIONINE_S-ADENOSYLHOMOCYSTEINE TRANSPORTER"/>
    <property type="match status" value="1"/>
</dbReference>
<feature type="transmembrane region" description="Helical" evidence="7">
    <location>
        <begin position="37"/>
        <end position="55"/>
    </location>
</feature>
<evidence type="ECO:0000259" key="8">
    <source>
        <dbReference type="Pfam" id="PF00892"/>
    </source>
</evidence>
<evidence type="ECO:0000256" key="1">
    <source>
        <dbReference type="ARBA" id="ARBA00004651"/>
    </source>
</evidence>
<feature type="transmembrane region" description="Helical" evidence="7">
    <location>
        <begin position="7"/>
        <end position="25"/>
    </location>
</feature>
<dbReference type="Pfam" id="PF00892">
    <property type="entry name" value="EamA"/>
    <property type="match status" value="2"/>
</dbReference>
<feature type="transmembrane region" description="Helical" evidence="7">
    <location>
        <begin position="67"/>
        <end position="86"/>
    </location>
</feature>
<name>A0ABR5AZE0_BACBA</name>
<evidence type="ECO:0000313" key="10">
    <source>
        <dbReference type="Proteomes" id="UP000031982"/>
    </source>
</evidence>
<keyword evidence="3" id="KW-1003">Cell membrane</keyword>
<dbReference type="Proteomes" id="UP000031982">
    <property type="component" value="Unassembled WGS sequence"/>
</dbReference>
<evidence type="ECO:0000256" key="3">
    <source>
        <dbReference type="ARBA" id="ARBA00022475"/>
    </source>
</evidence>
<proteinExistence type="inferred from homology"/>
<comment type="similarity">
    <text evidence="2">Belongs to the EamA transporter family.</text>
</comment>
<feature type="transmembrane region" description="Helical" evidence="7">
    <location>
        <begin position="129"/>
        <end position="152"/>
    </location>
</feature>
<dbReference type="RefSeq" id="WP_041113357.1">
    <property type="nucleotide sequence ID" value="NZ_JARTHD010000044.1"/>
</dbReference>
<feature type="transmembrane region" description="Helical" evidence="7">
    <location>
        <begin position="98"/>
        <end position="117"/>
    </location>
</feature>
<feature type="transmembrane region" description="Helical" evidence="7">
    <location>
        <begin position="158"/>
        <end position="177"/>
    </location>
</feature>
<keyword evidence="5 7" id="KW-1133">Transmembrane helix</keyword>
<feature type="domain" description="EamA" evidence="8">
    <location>
        <begin position="155"/>
        <end position="285"/>
    </location>
</feature>
<feature type="transmembrane region" description="Helical" evidence="7">
    <location>
        <begin position="271"/>
        <end position="290"/>
    </location>
</feature>
<dbReference type="PANTHER" id="PTHR32322">
    <property type="entry name" value="INNER MEMBRANE TRANSPORTER"/>
    <property type="match status" value="1"/>
</dbReference>
<evidence type="ECO:0000256" key="7">
    <source>
        <dbReference type="SAM" id="Phobius"/>
    </source>
</evidence>
<evidence type="ECO:0000313" key="9">
    <source>
        <dbReference type="EMBL" id="KIL80081.1"/>
    </source>
</evidence>
<feature type="transmembrane region" description="Helical" evidence="7">
    <location>
        <begin position="215"/>
        <end position="234"/>
    </location>
</feature>
<dbReference type="InterPro" id="IPR050638">
    <property type="entry name" value="AA-Vitamin_Transporters"/>
</dbReference>
<feature type="transmembrane region" description="Helical" evidence="7">
    <location>
        <begin position="184"/>
        <end position="203"/>
    </location>
</feature>
<organism evidence="9 10">
    <name type="scientific">Bacillus badius</name>
    <dbReference type="NCBI Taxonomy" id="1455"/>
    <lineage>
        <taxon>Bacteria</taxon>
        <taxon>Bacillati</taxon>
        <taxon>Bacillota</taxon>
        <taxon>Bacilli</taxon>
        <taxon>Bacillales</taxon>
        <taxon>Bacillaceae</taxon>
        <taxon>Pseudobacillus</taxon>
    </lineage>
</organism>
<feature type="transmembrane region" description="Helical" evidence="7">
    <location>
        <begin position="241"/>
        <end position="265"/>
    </location>
</feature>
<reference evidence="9 10" key="1">
    <citation type="submission" date="2015-01" db="EMBL/GenBank/DDBJ databases">
        <title>Genome Assembly of Bacillus badius MTCC 1458.</title>
        <authorList>
            <person name="Verma A."/>
            <person name="Khatri I."/>
            <person name="Mual P."/>
            <person name="Subramanian S."/>
            <person name="Krishnamurthi S."/>
        </authorList>
    </citation>
    <scope>NUCLEOTIDE SEQUENCE [LARGE SCALE GENOMIC DNA]</scope>
    <source>
        <strain evidence="9 10">MTCC 1458</strain>
    </source>
</reference>
<comment type="subcellular location">
    <subcellularLocation>
        <location evidence="1">Cell membrane</location>
        <topology evidence="1">Multi-pass membrane protein</topology>
    </subcellularLocation>
</comment>
<dbReference type="EMBL" id="JXLP01000002">
    <property type="protein sequence ID" value="KIL80081.1"/>
    <property type="molecule type" value="Genomic_DNA"/>
</dbReference>
<dbReference type="SUPFAM" id="SSF103481">
    <property type="entry name" value="Multidrug resistance efflux transporter EmrE"/>
    <property type="match status" value="2"/>
</dbReference>